<dbReference type="EMBL" id="CM046398">
    <property type="protein sequence ID" value="KAI8530128.1"/>
    <property type="molecule type" value="Genomic_DNA"/>
</dbReference>
<protein>
    <submittedName>
        <fullName evidence="1">Uncharacterized protein</fullName>
    </submittedName>
</protein>
<evidence type="ECO:0000313" key="2">
    <source>
        <dbReference type="Proteomes" id="UP001062846"/>
    </source>
</evidence>
<keyword evidence="2" id="KW-1185">Reference proteome</keyword>
<comment type="caution">
    <text evidence="1">The sequence shown here is derived from an EMBL/GenBank/DDBJ whole genome shotgun (WGS) entry which is preliminary data.</text>
</comment>
<gene>
    <name evidence="1" type="ORF">RHMOL_Rhmol11G0031600</name>
</gene>
<sequence length="253" mass="26726">MGPLPYPHPEPRSSAVVGGMLPDEPSIVDLGGDPNTVSSESSSSSEESENIIVYYADWDPSPTPAATFEAREPPLPMDSHESVGQVDSATDPITATAAQLLKGEEEAEELPLPIARGPPVGQHKATPPSPPSGSHQQSICARVRSTESFLGRIAVLSPGVSNASHLQGNRPAAGRDSAREATGPHSSVCSTSQAYSPRPSVRHTVTPPAQPSLNVENRQLEVNEELLEGPTSITNLDLNSLFKDMTFLPTDDI</sequence>
<organism evidence="1 2">
    <name type="scientific">Rhododendron molle</name>
    <name type="common">Chinese azalea</name>
    <name type="synonym">Azalea mollis</name>
    <dbReference type="NCBI Taxonomy" id="49168"/>
    <lineage>
        <taxon>Eukaryota</taxon>
        <taxon>Viridiplantae</taxon>
        <taxon>Streptophyta</taxon>
        <taxon>Embryophyta</taxon>
        <taxon>Tracheophyta</taxon>
        <taxon>Spermatophyta</taxon>
        <taxon>Magnoliopsida</taxon>
        <taxon>eudicotyledons</taxon>
        <taxon>Gunneridae</taxon>
        <taxon>Pentapetalae</taxon>
        <taxon>asterids</taxon>
        <taxon>Ericales</taxon>
        <taxon>Ericaceae</taxon>
        <taxon>Ericoideae</taxon>
        <taxon>Rhodoreae</taxon>
        <taxon>Rhododendron</taxon>
    </lineage>
</organism>
<reference evidence="1" key="1">
    <citation type="submission" date="2022-02" db="EMBL/GenBank/DDBJ databases">
        <title>Plant Genome Project.</title>
        <authorList>
            <person name="Zhang R.-G."/>
        </authorList>
    </citation>
    <scope>NUCLEOTIDE SEQUENCE</scope>
    <source>
        <strain evidence="1">AT1</strain>
    </source>
</reference>
<proteinExistence type="predicted"/>
<evidence type="ECO:0000313" key="1">
    <source>
        <dbReference type="EMBL" id="KAI8530128.1"/>
    </source>
</evidence>
<accession>A0ACC0LPS0</accession>
<name>A0ACC0LPS0_RHOML</name>
<dbReference type="Proteomes" id="UP001062846">
    <property type="component" value="Chromosome 11"/>
</dbReference>